<reference evidence="1" key="2">
    <citation type="journal article" date="2015" name="Fish Shellfish Immunol.">
        <title>Early steps in the European eel (Anguilla anguilla)-Vibrio vulnificus interaction in the gills: Role of the RtxA13 toxin.</title>
        <authorList>
            <person name="Callol A."/>
            <person name="Pajuelo D."/>
            <person name="Ebbesson L."/>
            <person name="Teles M."/>
            <person name="MacKenzie S."/>
            <person name="Amaro C."/>
        </authorList>
    </citation>
    <scope>NUCLEOTIDE SEQUENCE</scope>
</reference>
<proteinExistence type="predicted"/>
<evidence type="ECO:0000313" key="1">
    <source>
        <dbReference type="EMBL" id="JAI07930.1"/>
    </source>
</evidence>
<sequence length="23" mass="2690">MCPDCTLMELVERSSHLSLPWLE</sequence>
<accession>A0A0E9XZ61</accession>
<dbReference type="EMBL" id="GBXM01000648">
    <property type="protein sequence ID" value="JAI07930.1"/>
    <property type="molecule type" value="Transcribed_RNA"/>
</dbReference>
<name>A0A0E9XZ61_ANGAN</name>
<dbReference type="AlphaFoldDB" id="A0A0E9XZ61"/>
<protein>
    <submittedName>
        <fullName evidence="1">Uncharacterized protein</fullName>
    </submittedName>
</protein>
<reference evidence="1" key="1">
    <citation type="submission" date="2014-11" db="EMBL/GenBank/DDBJ databases">
        <authorList>
            <person name="Amaro Gonzalez C."/>
        </authorList>
    </citation>
    <scope>NUCLEOTIDE SEQUENCE</scope>
</reference>
<organism evidence="1">
    <name type="scientific">Anguilla anguilla</name>
    <name type="common">European freshwater eel</name>
    <name type="synonym">Muraena anguilla</name>
    <dbReference type="NCBI Taxonomy" id="7936"/>
    <lineage>
        <taxon>Eukaryota</taxon>
        <taxon>Metazoa</taxon>
        <taxon>Chordata</taxon>
        <taxon>Craniata</taxon>
        <taxon>Vertebrata</taxon>
        <taxon>Euteleostomi</taxon>
        <taxon>Actinopterygii</taxon>
        <taxon>Neopterygii</taxon>
        <taxon>Teleostei</taxon>
        <taxon>Anguilliformes</taxon>
        <taxon>Anguillidae</taxon>
        <taxon>Anguilla</taxon>
    </lineage>
</organism>